<evidence type="ECO:0000313" key="4">
    <source>
        <dbReference type="Proteomes" id="UP000221918"/>
    </source>
</evidence>
<sequence>MKHIVALLIKYTAISAVLLMILSIFQGVSIPRVLFISLVITGVAYLIGDLFILPKYGNTVATIVDFGLSFLGIWVLTYFLTNVNVPRGITAASFWSALLIGVVEILFHIYMKRLVLHEDDQLRGVSYHKRYATEFSEEYIDHAIIQKKRLSEKVEDRDNEWK</sequence>
<dbReference type="EMBL" id="NUTL01000007">
    <property type="protein sequence ID" value="PHF04444.1"/>
    <property type="molecule type" value="Genomic_DNA"/>
</dbReference>
<feature type="transmembrane region" description="Helical" evidence="1">
    <location>
        <begin position="92"/>
        <end position="111"/>
    </location>
</feature>
<reference evidence="3 4" key="1">
    <citation type="submission" date="2017-09" db="EMBL/GenBank/DDBJ databases">
        <title>Large-scale bioinformatics analysis of Bacillus genomes uncovers conserved roles of natural products in bacterial physiology.</title>
        <authorList>
            <consortium name="Agbiome Team Llc"/>
            <person name="Bleich R.M."/>
            <person name="Grubbs K.J."/>
            <person name="Santa Maria K.C."/>
            <person name="Allen S.E."/>
            <person name="Farag S."/>
            <person name="Shank E.A."/>
            <person name="Bowers A."/>
        </authorList>
    </citation>
    <scope>NUCLEOTIDE SEQUENCE [LARGE SCALE GENOMIC DNA]</scope>
    <source>
        <strain evidence="3 4">AFS037265</strain>
    </source>
</reference>
<evidence type="ECO:0000313" key="2">
    <source>
        <dbReference type="EMBL" id="MDR4324512.1"/>
    </source>
</evidence>
<evidence type="ECO:0000256" key="1">
    <source>
        <dbReference type="SAM" id="Phobius"/>
    </source>
</evidence>
<proteinExistence type="predicted"/>
<keyword evidence="1" id="KW-0812">Transmembrane</keyword>
<evidence type="ECO:0000313" key="3">
    <source>
        <dbReference type="EMBL" id="PHF04444.1"/>
    </source>
</evidence>
<keyword evidence="1" id="KW-1133">Transmembrane helix</keyword>
<dbReference type="KEGG" id="bmyc:DJ92_2156"/>
<organism evidence="3 4">
    <name type="scientific">Bacillus pseudomycoides</name>
    <dbReference type="NCBI Taxonomy" id="64104"/>
    <lineage>
        <taxon>Bacteria</taxon>
        <taxon>Bacillati</taxon>
        <taxon>Bacillota</taxon>
        <taxon>Bacilli</taxon>
        <taxon>Bacillales</taxon>
        <taxon>Bacillaceae</taxon>
        <taxon>Bacillus</taxon>
        <taxon>Bacillus cereus group</taxon>
    </lineage>
</organism>
<dbReference type="Proteomes" id="UP001248134">
    <property type="component" value="Unassembled WGS sequence"/>
</dbReference>
<accession>C3ASS7</accession>
<name>A0A2A8H1J8_9BACI</name>
<dbReference type="Proteomes" id="UP000221918">
    <property type="component" value="Unassembled WGS sequence"/>
</dbReference>
<dbReference type="AlphaFoldDB" id="A0A2A8H1J8"/>
<dbReference type="GeneID" id="34215994"/>
<dbReference type="RefSeq" id="WP_003201983.1">
    <property type="nucleotide sequence ID" value="NZ_CM000743.1"/>
</dbReference>
<reference evidence="2" key="2">
    <citation type="submission" date="2019-07" db="EMBL/GenBank/DDBJ databases">
        <title>Phylogenomic Reclassification of ATCC Bacillus Strains and Various Taxa within the Genus Bacillus.</title>
        <authorList>
            <person name="Riojas M.A."/>
            <person name="Frank A.M."/>
            <person name="Fenn S.L."/>
            <person name="King S.P."/>
            <person name="Brower S.M."/>
            <person name="Hazbon M.H."/>
        </authorList>
    </citation>
    <scope>NUCLEOTIDE SEQUENCE</scope>
    <source>
        <strain evidence="2">NR-12239</strain>
    </source>
</reference>
<accession>A0A2A8H1J8</accession>
<gene>
    <name evidence="3" type="ORF">COF81_01840</name>
    <name evidence="2" type="ORF">FOS08_00735</name>
</gene>
<dbReference type="Pfam" id="PF10710">
    <property type="entry name" value="DUF2512"/>
    <property type="match status" value="1"/>
</dbReference>
<dbReference type="EMBL" id="VLYX01000001">
    <property type="protein sequence ID" value="MDR4324512.1"/>
    <property type="molecule type" value="Genomic_DNA"/>
</dbReference>
<dbReference type="InterPro" id="IPR019649">
    <property type="entry name" value="DUF2512"/>
</dbReference>
<feature type="transmembrane region" description="Helical" evidence="1">
    <location>
        <begin position="60"/>
        <end position="80"/>
    </location>
</feature>
<feature type="transmembrane region" description="Helical" evidence="1">
    <location>
        <begin position="34"/>
        <end position="53"/>
    </location>
</feature>
<protein>
    <submittedName>
        <fullName evidence="3">DUF2512 domain-containing protein</fullName>
    </submittedName>
    <submittedName>
        <fullName evidence="2">DUF2512 family protein</fullName>
    </submittedName>
</protein>
<keyword evidence="1" id="KW-0472">Membrane</keyword>
<feature type="transmembrane region" description="Helical" evidence="1">
    <location>
        <begin position="7"/>
        <end position="28"/>
    </location>
</feature>
<comment type="caution">
    <text evidence="3">The sequence shown here is derived from an EMBL/GenBank/DDBJ whole genome shotgun (WGS) entry which is preliminary data.</text>
</comment>